<dbReference type="Proteomes" id="UP000887572">
    <property type="component" value="Unplaced"/>
</dbReference>
<name>A0A914I395_GLORO</name>
<proteinExistence type="predicted"/>
<dbReference type="WBParaSite" id="Gr19_v10_g6907.t1">
    <property type="protein sequence ID" value="Gr19_v10_g6907.t1"/>
    <property type="gene ID" value="Gr19_v10_g6907"/>
</dbReference>
<evidence type="ECO:0000313" key="1">
    <source>
        <dbReference type="Proteomes" id="UP000887572"/>
    </source>
</evidence>
<reference evidence="2" key="1">
    <citation type="submission" date="2022-11" db="UniProtKB">
        <authorList>
            <consortium name="WormBaseParasite"/>
        </authorList>
    </citation>
    <scope>IDENTIFICATION</scope>
</reference>
<protein>
    <submittedName>
        <fullName evidence="2">B box-type domain-containing protein</fullName>
    </submittedName>
</protein>
<evidence type="ECO:0000313" key="2">
    <source>
        <dbReference type="WBParaSite" id="Gr19_v10_g6907.t1"/>
    </source>
</evidence>
<organism evidence="1 2">
    <name type="scientific">Globodera rostochiensis</name>
    <name type="common">Golden nematode worm</name>
    <name type="synonym">Heterodera rostochiensis</name>
    <dbReference type="NCBI Taxonomy" id="31243"/>
    <lineage>
        <taxon>Eukaryota</taxon>
        <taxon>Metazoa</taxon>
        <taxon>Ecdysozoa</taxon>
        <taxon>Nematoda</taxon>
        <taxon>Chromadorea</taxon>
        <taxon>Rhabditida</taxon>
        <taxon>Tylenchina</taxon>
        <taxon>Tylenchomorpha</taxon>
        <taxon>Tylenchoidea</taxon>
        <taxon>Heteroderidae</taxon>
        <taxon>Heteroderinae</taxon>
        <taxon>Globodera</taxon>
    </lineage>
</organism>
<dbReference type="AlphaFoldDB" id="A0A914I395"/>
<keyword evidence="1" id="KW-1185">Reference proteome</keyword>
<sequence>MPHRKCAPIKWGISTDACKECHLSGCRMCKMLRMHNRRTGKSHGRTHLFFGPKTQKQAGLVSTPESRSSEIELLKAQLLETERRLNKQAAQFAEHEMRIHQQILEEIEAFSAEVYERMNRIEDEIYERLLNDLDEMIN</sequence>
<accession>A0A914I395</accession>